<keyword evidence="3" id="KW-1185">Reference proteome</keyword>
<dbReference type="GeneID" id="95981684"/>
<gene>
    <name evidence="2" type="ORF">Q8F55_000641</name>
</gene>
<evidence type="ECO:0000313" key="2">
    <source>
        <dbReference type="EMBL" id="KAL1412892.1"/>
    </source>
</evidence>
<protein>
    <submittedName>
        <fullName evidence="2">Uncharacterized protein</fullName>
    </submittedName>
</protein>
<comment type="caution">
    <text evidence="2">The sequence shown here is derived from an EMBL/GenBank/DDBJ whole genome shotgun (WGS) entry which is preliminary data.</text>
</comment>
<proteinExistence type="predicted"/>
<name>A0ABR3QEB9_9TREE</name>
<dbReference type="EMBL" id="JBBXJM010000001">
    <property type="protein sequence ID" value="KAL1412892.1"/>
    <property type="molecule type" value="Genomic_DNA"/>
</dbReference>
<feature type="region of interest" description="Disordered" evidence="1">
    <location>
        <begin position="1"/>
        <end position="25"/>
    </location>
</feature>
<dbReference type="Proteomes" id="UP001565368">
    <property type="component" value="Unassembled WGS sequence"/>
</dbReference>
<evidence type="ECO:0000313" key="3">
    <source>
        <dbReference type="Proteomes" id="UP001565368"/>
    </source>
</evidence>
<feature type="compositionally biased region" description="Pro residues" evidence="1">
    <location>
        <begin position="11"/>
        <end position="24"/>
    </location>
</feature>
<reference evidence="2 3" key="1">
    <citation type="submission" date="2023-08" db="EMBL/GenBank/DDBJ databases">
        <title>Annotated Genome Sequence of Vanrija albida AlHP1.</title>
        <authorList>
            <person name="Herzog R."/>
        </authorList>
    </citation>
    <scope>NUCLEOTIDE SEQUENCE [LARGE SCALE GENOMIC DNA]</scope>
    <source>
        <strain evidence="2 3">AlHP1</strain>
    </source>
</reference>
<dbReference type="RefSeq" id="XP_069212836.1">
    <property type="nucleotide sequence ID" value="XM_069349292.1"/>
</dbReference>
<accession>A0ABR3QEB9</accession>
<organism evidence="2 3">
    <name type="scientific">Vanrija albida</name>
    <dbReference type="NCBI Taxonomy" id="181172"/>
    <lineage>
        <taxon>Eukaryota</taxon>
        <taxon>Fungi</taxon>
        <taxon>Dikarya</taxon>
        <taxon>Basidiomycota</taxon>
        <taxon>Agaricomycotina</taxon>
        <taxon>Tremellomycetes</taxon>
        <taxon>Trichosporonales</taxon>
        <taxon>Trichosporonaceae</taxon>
        <taxon>Vanrija</taxon>
    </lineage>
</organism>
<sequence length="60" mass="6433">MTLQLLHPEAVPGPGPAPPHPPTPAAEEHVCYCKYPGCKCKVRTYNTICSLCASGDHTPF</sequence>
<evidence type="ECO:0000256" key="1">
    <source>
        <dbReference type="SAM" id="MobiDB-lite"/>
    </source>
</evidence>